<dbReference type="EMBL" id="VWSF01000034">
    <property type="protein sequence ID" value="KAA5539235.1"/>
    <property type="molecule type" value="Genomic_DNA"/>
</dbReference>
<dbReference type="Proteomes" id="UP000323426">
    <property type="component" value="Unassembled WGS sequence"/>
</dbReference>
<evidence type="ECO:0000313" key="4">
    <source>
        <dbReference type="Proteomes" id="UP000323426"/>
    </source>
</evidence>
<proteinExistence type="predicted"/>
<evidence type="ECO:0000313" key="3">
    <source>
        <dbReference type="EMBL" id="KAA5539235.1"/>
    </source>
</evidence>
<gene>
    <name evidence="3" type="ORF">F0145_24680</name>
</gene>
<comment type="caution">
    <text evidence="3">The sequence shown here is derived from an EMBL/GenBank/DDBJ whole genome shotgun (WGS) entry which is preliminary data.</text>
</comment>
<dbReference type="PROSITE" id="PS51257">
    <property type="entry name" value="PROKAR_LIPOPROTEIN"/>
    <property type="match status" value="1"/>
</dbReference>
<keyword evidence="1" id="KW-0732">Signal</keyword>
<evidence type="ECO:0000259" key="2">
    <source>
        <dbReference type="Pfam" id="PF06439"/>
    </source>
</evidence>
<organism evidence="3 4">
    <name type="scientific">Adhaeribacter rhizoryzae</name>
    <dbReference type="NCBI Taxonomy" id="2607907"/>
    <lineage>
        <taxon>Bacteria</taxon>
        <taxon>Pseudomonadati</taxon>
        <taxon>Bacteroidota</taxon>
        <taxon>Cytophagia</taxon>
        <taxon>Cytophagales</taxon>
        <taxon>Hymenobacteraceae</taxon>
        <taxon>Adhaeribacter</taxon>
    </lineage>
</organism>
<evidence type="ECO:0000256" key="1">
    <source>
        <dbReference type="SAM" id="SignalP"/>
    </source>
</evidence>
<feature type="domain" description="3-keto-alpha-glucoside-1,2-lyase/3-keto-2-hydroxy-glucal hydratase" evidence="2">
    <location>
        <begin position="45"/>
        <end position="238"/>
    </location>
</feature>
<dbReference type="AlphaFoldDB" id="A0A5M6D274"/>
<keyword evidence="4" id="KW-1185">Reference proteome</keyword>
<dbReference type="InterPro" id="IPR010496">
    <property type="entry name" value="AL/BT2_dom"/>
</dbReference>
<dbReference type="RefSeq" id="WP_150093107.1">
    <property type="nucleotide sequence ID" value="NZ_VWSF01000034.1"/>
</dbReference>
<protein>
    <submittedName>
        <fullName evidence="3">DUF1080 domain-containing protein</fullName>
    </submittedName>
</protein>
<reference evidence="3 4" key="1">
    <citation type="submission" date="2019-09" db="EMBL/GenBank/DDBJ databases">
        <title>Genome sequence and assembly of Adhaeribacter sp.</title>
        <authorList>
            <person name="Chhetri G."/>
        </authorList>
    </citation>
    <scope>NUCLEOTIDE SEQUENCE [LARGE SCALE GENOMIC DNA]</scope>
    <source>
        <strain evidence="3 4">DK36</strain>
    </source>
</reference>
<feature type="signal peptide" evidence="1">
    <location>
        <begin position="1"/>
        <end position="19"/>
    </location>
</feature>
<feature type="chain" id="PRO_5024336509" evidence="1">
    <location>
        <begin position="20"/>
        <end position="240"/>
    </location>
</feature>
<dbReference type="Gene3D" id="2.60.120.560">
    <property type="entry name" value="Exo-inulinase, domain 1"/>
    <property type="match status" value="1"/>
</dbReference>
<name>A0A5M6D274_9BACT</name>
<dbReference type="GO" id="GO:0016787">
    <property type="term" value="F:hydrolase activity"/>
    <property type="evidence" value="ECO:0007669"/>
    <property type="project" value="InterPro"/>
</dbReference>
<dbReference type="Pfam" id="PF06439">
    <property type="entry name" value="3keto-disac_hyd"/>
    <property type="match status" value="1"/>
</dbReference>
<accession>A0A5M6D274</accession>
<sequence length="240" mass="27326">MKLAVLLLFLICLFTSACKHEKEFIPPNNTDLTMNKLTEAEKLTGWKLLFDGQTTAGWRNFNQPYIKGWQASNGALTTPGKQGDIISEEQFANFELTLEYLLSAQGNSGIFFYVQDSPQYSAIWHTGPEFQIIDDHHYPVPLTAKQQTGANYDMQAPTKLAARKPGEWNQVRMLVNNGHVEHWLNGEKVVEYTFDSPAWQEQLATSKFATHDYAKVRRGHLALQDHGDPVAFRNIKIREL</sequence>